<evidence type="ECO:0000313" key="2">
    <source>
        <dbReference type="Proteomes" id="UP000762676"/>
    </source>
</evidence>
<accession>A0AAV4EUJ0</accession>
<gene>
    <name evidence="1" type="ORF">ElyMa_005507100</name>
</gene>
<dbReference type="Proteomes" id="UP000762676">
    <property type="component" value="Unassembled WGS sequence"/>
</dbReference>
<keyword evidence="2" id="KW-1185">Reference proteome</keyword>
<dbReference type="AlphaFoldDB" id="A0AAV4EUJ0"/>
<name>A0AAV4EUJ0_9GAST</name>
<sequence>MPMVASRRYPDQNYLVRVPKPRRNIVCSLPALWPSAAQRMRPKLPTQVYDNNGIAVTTKSSVSLIASSNCFRTTLFHAVLMATLRHATPPALWPSGKILAQRSGGASQTKDFKIGISS</sequence>
<evidence type="ECO:0000313" key="1">
    <source>
        <dbReference type="EMBL" id="GFR64426.1"/>
    </source>
</evidence>
<protein>
    <submittedName>
        <fullName evidence="1">Uncharacterized protein</fullName>
    </submittedName>
</protein>
<reference evidence="1 2" key="1">
    <citation type="journal article" date="2021" name="Elife">
        <title>Chloroplast acquisition without the gene transfer in kleptoplastic sea slugs, Plakobranchus ocellatus.</title>
        <authorList>
            <person name="Maeda T."/>
            <person name="Takahashi S."/>
            <person name="Yoshida T."/>
            <person name="Shimamura S."/>
            <person name="Takaki Y."/>
            <person name="Nagai Y."/>
            <person name="Toyoda A."/>
            <person name="Suzuki Y."/>
            <person name="Arimoto A."/>
            <person name="Ishii H."/>
            <person name="Satoh N."/>
            <person name="Nishiyama T."/>
            <person name="Hasebe M."/>
            <person name="Maruyama T."/>
            <person name="Minagawa J."/>
            <person name="Obokata J."/>
            <person name="Shigenobu S."/>
        </authorList>
    </citation>
    <scope>NUCLEOTIDE SEQUENCE [LARGE SCALE GENOMIC DNA]</scope>
</reference>
<proteinExistence type="predicted"/>
<dbReference type="EMBL" id="BMAT01010983">
    <property type="protein sequence ID" value="GFR64426.1"/>
    <property type="molecule type" value="Genomic_DNA"/>
</dbReference>
<organism evidence="1 2">
    <name type="scientific">Elysia marginata</name>
    <dbReference type="NCBI Taxonomy" id="1093978"/>
    <lineage>
        <taxon>Eukaryota</taxon>
        <taxon>Metazoa</taxon>
        <taxon>Spiralia</taxon>
        <taxon>Lophotrochozoa</taxon>
        <taxon>Mollusca</taxon>
        <taxon>Gastropoda</taxon>
        <taxon>Heterobranchia</taxon>
        <taxon>Euthyneura</taxon>
        <taxon>Panpulmonata</taxon>
        <taxon>Sacoglossa</taxon>
        <taxon>Placobranchoidea</taxon>
        <taxon>Plakobranchidae</taxon>
        <taxon>Elysia</taxon>
    </lineage>
</organism>
<comment type="caution">
    <text evidence="1">The sequence shown here is derived from an EMBL/GenBank/DDBJ whole genome shotgun (WGS) entry which is preliminary data.</text>
</comment>